<keyword evidence="2" id="KW-1185">Reference proteome</keyword>
<evidence type="ECO:0000313" key="1">
    <source>
        <dbReference type="EMBL" id="ARS52983.1"/>
    </source>
</evidence>
<accession>A0A2Z2H6F5</accession>
<organism evidence="1 2">
    <name type="scientific">Kushneria konosiri</name>
    <dbReference type="NCBI Taxonomy" id="698828"/>
    <lineage>
        <taxon>Bacteria</taxon>
        <taxon>Pseudomonadati</taxon>
        <taxon>Pseudomonadota</taxon>
        <taxon>Gammaproteobacteria</taxon>
        <taxon>Oceanospirillales</taxon>
        <taxon>Halomonadaceae</taxon>
        <taxon>Kushneria</taxon>
    </lineage>
</organism>
<dbReference type="Proteomes" id="UP000250025">
    <property type="component" value="Chromosome"/>
</dbReference>
<dbReference type="AntiFam" id="ANF00270">
    <property type="entry name" value="Translation of CRISPR region"/>
</dbReference>
<name>A0A2Z2H6F5_9GAMM</name>
<sequence>MPYASFRAAHPGGSFIFFPSGLGGSERRHTALALADVFLSCLGGSELFFPPGLPVDDFLSCLGGSEPSGGDSWTVGRFLSCLGGRTRACAANRSTAISELPGRQN</sequence>
<dbReference type="EMBL" id="CP021323">
    <property type="protein sequence ID" value="ARS52983.1"/>
    <property type="molecule type" value="Genomic_DNA"/>
</dbReference>
<dbReference type="AlphaFoldDB" id="A0A2Z2H6F5"/>
<gene>
    <name evidence="1" type="ORF">B9G99_08895</name>
</gene>
<protein>
    <submittedName>
        <fullName evidence="1">Uncharacterized protein</fullName>
    </submittedName>
</protein>
<reference evidence="1 2" key="1">
    <citation type="journal article" date="2017" name="Int. J. Syst. Evol. Microbiol.">
        <title>Kushneria konosiri sp. nov., isolated from the Korean salt-fermented seafood Daemi-jeot.</title>
        <authorList>
            <person name="Yun J.H."/>
            <person name="Park S.K."/>
            <person name="Lee J.Y."/>
            <person name="Jung M.J."/>
            <person name="Bae J.W."/>
        </authorList>
    </citation>
    <scope>NUCLEOTIDE SEQUENCE [LARGE SCALE GENOMIC DNA]</scope>
    <source>
        <strain evidence="1 2">X49</strain>
    </source>
</reference>
<proteinExistence type="predicted"/>
<evidence type="ECO:0000313" key="2">
    <source>
        <dbReference type="Proteomes" id="UP000250025"/>
    </source>
</evidence>
<dbReference type="KEGG" id="kus:B9G99_08895"/>